<protein>
    <recommendedName>
        <fullName evidence="1">DUF4123 domain-containing protein</fullName>
    </recommendedName>
</protein>
<dbReference type="Proteomes" id="UP000009010">
    <property type="component" value="Chromosome"/>
</dbReference>
<dbReference type="AlphaFoldDB" id="H2ITQ3"/>
<dbReference type="OrthoDB" id="5999836at2"/>
<dbReference type="STRING" id="745277.Rahaq2_0578"/>
<organism evidence="2 3">
    <name type="scientific">Rahnella aquatilis (strain ATCC 33071 / DSM 4594 / JCM 1683 / NBRC 105701 / NCIMB 13365 / CIP 78.65)</name>
    <dbReference type="NCBI Taxonomy" id="745277"/>
    <lineage>
        <taxon>Bacteria</taxon>
        <taxon>Pseudomonadati</taxon>
        <taxon>Pseudomonadota</taxon>
        <taxon>Gammaproteobacteria</taxon>
        <taxon>Enterobacterales</taxon>
        <taxon>Yersiniaceae</taxon>
        <taxon>Rahnella</taxon>
    </lineage>
</organism>
<name>H2ITQ3_RAHAC</name>
<dbReference type="Pfam" id="PF13503">
    <property type="entry name" value="DUF4123"/>
    <property type="match status" value="1"/>
</dbReference>
<evidence type="ECO:0000313" key="3">
    <source>
        <dbReference type="Proteomes" id="UP000009010"/>
    </source>
</evidence>
<dbReference type="HOGENOM" id="CLU_923587_0_0_6"/>
<gene>
    <name evidence="2" type="ordered locus">Rahaq2_0578</name>
</gene>
<dbReference type="PATRIC" id="fig|745277.3.peg.546"/>
<reference evidence="2 3" key="1">
    <citation type="journal article" date="2012" name="J. Bacteriol.">
        <title>Complete Genome Sequence of Rahnella aquatilis CIP 78.65.</title>
        <authorList>
            <person name="Martinez R.J."/>
            <person name="Bruce D."/>
            <person name="Detter C."/>
            <person name="Goodwin L.A."/>
            <person name="Han J."/>
            <person name="Han C.S."/>
            <person name="Held B."/>
            <person name="Land M.L."/>
            <person name="Mikhailova N."/>
            <person name="Nolan M."/>
            <person name="Pennacchio L."/>
            <person name="Pitluck S."/>
            <person name="Tapia R."/>
            <person name="Woyke T."/>
            <person name="Sobecky P.A."/>
        </authorList>
    </citation>
    <scope>NUCLEOTIDE SEQUENCE [LARGE SCALE GENOMIC DNA]</scope>
    <source>
        <strain evidence="3">ATCC 33071 / DSM 4594 / JCM 1683 / NBRC 105701 / NCIMB 13365 / CIP 78.65</strain>
    </source>
</reference>
<dbReference type="EMBL" id="CP003244">
    <property type="protein sequence ID" value="AEX50505.1"/>
    <property type="molecule type" value="Genomic_DNA"/>
</dbReference>
<keyword evidence="3" id="KW-1185">Reference proteome</keyword>
<sequence>MTTLEYDKEKVLFDYGDTAIKQQATTIFNELSEHLLRNGENVFLLIDPAKLELNITSPWLITLTERRPEPVALRHASIPQSYYPWLITLDLTRPEDQTLLQESIIRSLQEIDPAKLMAGCGRTLCGWLTSMQPASVVARQLGSTAVQKLKEGGNILLRYFDPAVNNTLWPHLSSFQQQRMLGILSGWHFPDGDGRLVSRRHTTSPQPLLTFSLALQENDNAMLERVGIINQALRQYRDLTRHDSRRSEAALRSMAELALQRIAHSPVITTFDERALFAFHVLRYHPHIDLSPEFQYLLSTETQPVDIRYRQRICALTSKDWQRLADECQHLTAATHKNKELLS</sequence>
<dbReference type="InterPro" id="IPR025391">
    <property type="entry name" value="DUF4123"/>
</dbReference>
<evidence type="ECO:0000313" key="2">
    <source>
        <dbReference type="EMBL" id="AEX50505.1"/>
    </source>
</evidence>
<dbReference type="RefSeq" id="WP_014333762.1">
    <property type="nucleotide sequence ID" value="NC_016818.1"/>
</dbReference>
<feature type="domain" description="DUF4123" evidence="1">
    <location>
        <begin position="33"/>
        <end position="178"/>
    </location>
</feature>
<evidence type="ECO:0000259" key="1">
    <source>
        <dbReference type="Pfam" id="PF13503"/>
    </source>
</evidence>
<dbReference type="KEGG" id="raq:Rahaq2_0578"/>
<reference evidence="3" key="2">
    <citation type="submission" date="2012-01" db="EMBL/GenBank/DDBJ databases">
        <title>Complete sequence of chromosome of Rahnella aquatilis CIP 78.65.</title>
        <authorList>
            <person name="Lucas S."/>
            <person name="Han J."/>
            <person name="Lapidus A."/>
            <person name="Cheng J.-F."/>
            <person name="Goodwin L."/>
            <person name="Pitluck S."/>
            <person name="Peters L."/>
            <person name="Ovchinnikova G."/>
            <person name="Held B."/>
            <person name="Detter J.C."/>
            <person name="Han C."/>
            <person name="Tapia R."/>
            <person name="Land M."/>
            <person name="Hauser L."/>
            <person name="Kyrpides N."/>
            <person name="Ivanova N."/>
            <person name="Pagani I."/>
            <person name="Sobecky P."/>
            <person name="Martinez R."/>
            <person name="Woyke T."/>
        </authorList>
    </citation>
    <scope>NUCLEOTIDE SEQUENCE [LARGE SCALE GENOMIC DNA]</scope>
    <source>
        <strain evidence="3">ATCC 33071 / DSM 4594 / JCM 1683 / NBRC 105701 / NCIMB 13365 / CIP 78.65</strain>
    </source>
</reference>
<proteinExistence type="predicted"/>
<dbReference type="eggNOG" id="ENOG5030ED6">
    <property type="taxonomic scope" value="Bacteria"/>
</dbReference>
<accession>H2ITQ3</accession>